<feature type="domain" description="F-box" evidence="2">
    <location>
        <begin position="32"/>
        <end position="70"/>
    </location>
</feature>
<dbReference type="InterPro" id="IPR036047">
    <property type="entry name" value="F-box-like_dom_sf"/>
</dbReference>
<dbReference type="AlphaFoldDB" id="A0A498J8B4"/>
<dbReference type="EMBL" id="RDQH01000334">
    <property type="protein sequence ID" value="RXH91928.1"/>
    <property type="molecule type" value="Genomic_DNA"/>
</dbReference>
<dbReference type="InterPro" id="IPR001810">
    <property type="entry name" value="F-box_dom"/>
</dbReference>
<protein>
    <recommendedName>
        <fullName evidence="2">F-box domain-containing protein</fullName>
    </recommendedName>
</protein>
<gene>
    <name evidence="3" type="ORF">DVH24_020951</name>
</gene>
<evidence type="ECO:0000313" key="4">
    <source>
        <dbReference type="Proteomes" id="UP000290289"/>
    </source>
</evidence>
<feature type="compositionally biased region" description="Polar residues" evidence="1">
    <location>
        <begin position="1"/>
        <end position="26"/>
    </location>
</feature>
<accession>A0A498J8B4</accession>
<evidence type="ECO:0000313" key="3">
    <source>
        <dbReference type="EMBL" id="RXH91928.1"/>
    </source>
</evidence>
<comment type="caution">
    <text evidence="3">The sequence shown here is derived from an EMBL/GenBank/DDBJ whole genome shotgun (WGS) entry which is preliminary data.</text>
</comment>
<feature type="region of interest" description="Disordered" evidence="1">
    <location>
        <begin position="84"/>
        <end position="120"/>
    </location>
</feature>
<proteinExistence type="predicted"/>
<reference evidence="3 4" key="1">
    <citation type="submission" date="2018-10" db="EMBL/GenBank/DDBJ databases">
        <title>A high-quality apple genome assembly.</title>
        <authorList>
            <person name="Hu J."/>
        </authorList>
    </citation>
    <scope>NUCLEOTIDE SEQUENCE [LARGE SCALE GENOMIC DNA]</scope>
    <source>
        <strain evidence="4">cv. HFTH1</strain>
        <tissue evidence="3">Young leaf</tissue>
    </source>
</reference>
<evidence type="ECO:0000256" key="1">
    <source>
        <dbReference type="SAM" id="MobiDB-lite"/>
    </source>
</evidence>
<organism evidence="3 4">
    <name type="scientific">Malus domestica</name>
    <name type="common">Apple</name>
    <name type="synonym">Pyrus malus</name>
    <dbReference type="NCBI Taxonomy" id="3750"/>
    <lineage>
        <taxon>Eukaryota</taxon>
        <taxon>Viridiplantae</taxon>
        <taxon>Streptophyta</taxon>
        <taxon>Embryophyta</taxon>
        <taxon>Tracheophyta</taxon>
        <taxon>Spermatophyta</taxon>
        <taxon>Magnoliopsida</taxon>
        <taxon>eudicotyledons</taxon>
        <taxon>Gunneridae</taxon>
        <taxon>Pentapetalae</taxon>
        <taxon>rosids</taxon>
        <taxon>fabids</taxon>
        <taxon>Rosales</taxon>
        <taxon>Rosaceae</taxon>
        <taxon>Amygdaloideae</taxon>
        <taxon>Maleae</taxon>
        <taxon>Malus</taxon>
    </lineage>
</organism>
<dbReference type="Proteomes" id="UP000290289">
    <property type="component" value="Chromosome 8"/>
</dbReference>
<evidence type="ECO:0000259" key="2">
    <source>
        <dbReference type="Pfam" id="PF00646"/>
    </source>
</evidence>
<dbReference type="SUPFAM" id="SSF81383">
    <property type="entry name" value="F-box domain"/>
    <property type="match status" value="1"/>
</dbReference>
<feature type="region of interest" description="Disordered" evidence="1">
    <location>
        <begin position="1"/>
        <end position="30"/>
    </location>
</feature>
<sequence length="120" mass="13436">MAAPRSSSGSNPGSDQCSNQEISMNKSEPLIPGLPDEVAELCLLYLPYPYQALVRSVSASWNRAITGPSFVLCKKNCLAPRMPANNSFSFRPLRTNHEAETQDRKERKADRQRSKRSRKP</sequence>
<keyword evidence="4" id="KW-1185">Reference proteome</keyword>
<name>A0A498J8B4_MALDO</name>
<dbReference type="Pfam" id="PF00646">
    <property type="entry name" value="F-box"/>
    <property type="match status" value="1"/>
</dbReference>
<feature type="compositionally biased region" description="Basic and acidic residues" evidence="1">
    <location>
        <begin position="95"/>
        <end position="112"/>
    </location>
</feature>